<sequence length="671" mass="77048">MTDTTRFAKRRIADDLEPHVRAAGQLARKLGLDPYPVNYWIVDHDEMNELIAYEGFQERYPHWRWGMNYDRQRKQRQFLGGKAFEIVNNDDPSHAFLQESNALADQKAVITHVEAHADFFRNNEWFRLFVDGGDDATPRGERGGPDAAAMLARHAETVREYVADPDIDREAVEAWIDHVACLDGCIDQHRPFRPTDAWEREAPEPEDPDETLAELDISEEVRDEVFDDAWFEAREASDEGPLAEKDLLAYLAVHGRAYDEESGKAVAYEEWQRELLELLRREAYYFAPQRMTKVMNEGWAAYWESLMMTGENFAADEEFVAYADHMARVLGSPGLNPYALGLELWTYVENRANREAVLEALLRVDGVTPETFRDRVDLDAVLAGLEPDPELADVPGHLDALDPDDPRVDADGLAAARAGEFDPERYPWRVLTRAGLVERHYSLVQPANRGFLKRAGRDDLDRISRYLFETDRYATVEEAVAAVDRGAGWDRLFEVRESHNDVTFLDEFLTPEFVAAGGYFAYEYSERHGDYRATATDAAAVKRKLLLRFTNFGKPTVTVHDGNFGNRNELLLAHHYNGVALDVPRAKRVLERVFRLWGRPVQLLTVVKEVDDHDVEVARRRGREPEPEEVGVRFRYDGERFERTEVPRSEWAPLASPTVGYDTTPDEWRRR</sequence>
<organism evidence="4 5">
    <name type="scientific">Halosegnis marinus</name>
    <dbReference type="NCBI Taxonomy" id="3034023"/>
    <lineage>
        <taxon>Archaea</taxon>
        <taxon>Methanobacteriati</taxon>
        <taxon>Methanobacteriota</taxon>
        <taxon>Stenosarchaea group</taxon>
        <taxon>Halobacteria</taxon>
        <taxon>Halobacteriales</taxon>
        <taxon>Natronomonadaceae</taxon>
        <taxon>Halosegnis</taxon>
    </lineage>
</organism>
<dbReference type="RefSeq" id="WP_276234527.1">
    <property type="nucleotide sequence ID" value="NZ_CP119802.1"/>
</dbReference>
<dbReference type="Pfam" id="PF24755">
    <property type="entry name" value="SpoVR_C"/>
    <property type="match status" value="1"/>
</dbReference>
<proteinExistence type="predicted"/>
<evidence type="ECO:0000256" key="1">
    <source>
        <dbReference type="SAM" id="MobiDB-lite"/>
    </source>
</evidence>
<name>A0ABD5ZSM7_9EURY</name>
<dbReference type="InterPro" id="IPR007390">
    <property type="entry name" value="Spore_V_R"/>
</dbReference>
<comment type="caution">
    <text evidence="4">The sequence shown here is derived from an EMBL/GenBank/DDBJ whole genome shotgun (WGS) entry which is preliminary data.</text>
</comment>
<feature type="domain" description="SpoVR protein-like N-terminal" evidence="2">
    <location>
        <begin position="15"/>
        <end position="355"/>
    </location>
</feature>
<feature type="region of interest" description="Disordered" evidence="1">
    <location>
        <begin position="652"/>
        <end position="671"/>
    </location>
</feature>
<dbReference type="InterPro" id="IPR057008">
    <property type="entry name" value="SpoVR-like_C"/>
</dbReference>
<dbReference type="AlphaFoldDB" id="A0ABD5ZSM7"/>
<dbReference type="InterPro" id="IPR056174">
    <property type="entry name" value="SpoVR_N"/>
</dbReference>
<dbReference type="GeneID" id="79268087"/>
<evidence type="ECO:0000259" key="2">
    <source>
        <dbReference type="Pfam" id="PF04293"/>
    </source>
</evidence>
<evidence type="ECO:0000313" key="5">
    <source>
        <dbReference type="Proteomes" id="UP001596398"/>
    </source>
</evidence>
<dbReference type="EMBL" id="JBHTAP010000001">
    <property type="protein sequence ID" value="MFC7236370.1"/>
    <property type="molecule type" value="Genomic_DNA"/>
</dbReference>
<dbReference type="PANTHER" id="PTHR30029">
    <property type="entry name" value="STAGE V SPORULATION PROTEIN R"/>
    <property type="match status" value="1"/>
</dbReference>
<dbReference type="Pfam" id="PF04293">
    <property type="entry name" value="SpoVR"/>
    <property type="match status" value="1"/>
</dbReference>
<dbReference type="Proteomes" id="UP001596398">
    <property type="component" value="Unassembled WGS sequence"/>
</dbReference>
<feature type="domain" description="SpoVR-like C-terminal" evidence="3">
    <location>
        <begin position="555"/>
        <end position="606"/>
    </location>
</feature>
<dbReference type="PANTHER" id="PTHR30029:SF2">
    <property type="entry name" value="STAGE V SPORULATION PROTEIN R"/>
    <property type="match status" value="1"/>
</dbReference>
<reference evidence="4 5" key="1">
    <citation type="journal article" date="2019" name="Int. J. Syst. Evol. Microbiol.">
        <title>The Global Catalogue of Microorganisms (GCM) 10K type strain sequencing project: providing services to taxonomists for standard genome sequencing and annotation.</title>
        <authorList>
            <consortium name="The Broad Institute Genomics Platform"/>
            <consortium name="The Broad Institute Genome Sequencing Center for Infectious Disease"/>
            <person name="Wu L."/>
            <person name="Ma J."/>
        </authorList>
    </citation>
    <scope>NUCLEOTIDE SEQUENCE [LARGE SCALE GENOMIC DNA]</scope>
    <source>
        <strain evidence="4 5">DT85</strain>
    </source>
</reference>
<accession>A0ABD5ZSM7</accession>
<evidence type="ECO:0000259" key="3">
    <source>
        <dbReference type="Pfam" id="PF24755"/>
    </source>
</evidence>
<keyword evidence="5" id="KW-1185">Reference proteome</keyword>
<protein>
    <submittedName>
        <fullName evidence="4">SpoVR family protein</fullName>
    </submittedName>
</protein>
<gene>
    <name evidence="4" type="ORF">ACFQJ4_13710</name>
</gene>
<evidence type="ECO:0000313" key="4">
    <source>
        <dbReference type="EMBL" id="MFC7236370.1"/>
    </source>
</evidence>